<dbReference type="PANTHER" id="PTHR43791:SF4">
    <property type="entry name" value="PANTOTHENATE TRANSPORTER FEN2"/>
    <property type="match status" value="1"/>
</dbReference>
<evidence type="ECO:0000256" key="2">
    <source>
        <dbReference type="ARBA" id="ARBA00022448"/>
    </source>
</evidence>
<feature type="transmembrane region" description="Helical" evidence="7">
    <location>
        <begin position="422"/>
        <end position="440"/>
    </location>
</feature>
<feature type="transmembrane region" description="Helical" evidence="7">
    <location>
        <begin position="337"/>
        <end position="357"/>
    </location>
</feature>
<keyword evidence="2" id="KW-0813">Transport</keyword>
<dbReference type="RefSeq" id="XP_066614219.1">
    <property type="nucleotide sequence ID" value="XM_066757835.1"/>
</dbReference>
<dbReference type="InterPro" id="IPR011701">
    <property type="entry name" value="MFS"/>
</dbReference>
<protein>
    <recommendedName>
        <fullName evidence="10">MFS transporter, ACS family, pantothenate transporter</fullName>
    </recommendedName>
</protein>
<keyword evidence="3 7" id="KW-0812">Transmembrane</keyword>
<evidence type="ECO:0000256" key="6">
    <source>
        <dbReference type="SAM" id="MobiDB-lite"/>
    </source>
</evidence>
<feature type="region of interest" description="Disordered" evidence="6">
    <location>
        <begin position="1"/>
        <end position="32"/>
    </location>
</feature>
<feature type="transmembrane region" description="Helical" evidence="7">
    <location>
        <begin position="225"/>
        <end position="246"/>
    </location>
</feature>
<dbReference type="Proteomes" id="UP000054399">
    <property type="component" value="Unassembled WGS sequence"/>
</dbReference>
<dbReference type="Pfam" id="PF07690">
    <property type="entry name" value="MFS_1"/>
    <property type="match status" value="1"/>
</dbReference>
<dbReference type="Gene3D" id="1.20.1250.20">
    <property type="entry name" value="MFS general substrate transporter like domains"/>
    <property type="match status" value="2"/>
</dbReference>
<organism evidence="8 9">
    <name type="scientific">Cryptococcus tetragattii IND107</name>
    <dbReference type="NCBI Taxonomy" id="1296105"/>
    <lineage>
        <taxon>Eukaryota</taxon>
        <taxon>Fungi</taxon>
        <taxon>Dikarya</taxon>
        <taxon>Basidiomycota</taxon>
        <taxon>Agaricomycotina</taxon>
        <taxon>Tremellomycetes</taxon>
        <taxon>Tremellales</taxon>
        <taxon>Cryptococcaceae</taxon>
        <taxon>Cryptococcus</taxon>
        <taxon>Cryptococcus gattii species complex</taxon>
    </lineage>
</organism>
<reference evidence="8 9" key="2">
    <citation type="submission" date="2024-01" db="EMBL/GenBank/DDBJ databases">
        <title>Comparative genomics of Cryptococcus and Kwoniella reveals pathogenesis evolution and contrasting modes of karyotype evolution via chromosome fusion or intercentromeric recombination.</title>
        <authorList>
            <person name="Coelho M.A."/>
            <person name="David-Palma M."/>
            <person name="Shea T."/>
            <person name="Bowers K."/>
            <person name="Mcginley-Smith S."/>
            <person name="Mohammad A.W."/>
            <person name="Gnirke A."/>
            <person name="Yurkov A.M."/>
            <person name="Nowrousian M."/>
            <person name="Sun S."/>
            <person name="Cuomo C.A."/>
            <person name="Heitman J."/>
        </authorList>
    </citation>
    <scope>NUCLEOTIDE SEQUENCE [LARGE SCALE GENOMIC DNA]</scope>
    <source>
        <strain evidence="8 9">IND107</strain>
    </source>
</reference>
<name>A0ABR3BSW3_9TREE</name>
<reference evidence="9" key="1">
    <citation type="submission" date="2015-01" db="EMBL/GenBank/DDBJ databases">
        <title>The Genome Sequence of Cryptococcus gattii MMRL2647.</title>
        <authorList>
            <consortium name="The Broad Institute Genomics Platform"/>
            <person name="Cuomo C."/>
            <person name="Litvintseva A."/>
            <person name="Chen Y."/>
            <person name="Heitman J."/>
            <person name="Sun S."/>
            <person name="Springer D."/>
            <person name="Dromer F."/>
            <person name="Young S."/>
            <person name="Zeng Q."/>
            <person name="Gargeya S."/>
            <person name="Abouelleil A."/>
            <person name="Alvarado L."/>
            <person name="Chapman S.B."/>
            <person name="Gainer-Dewar J."/>
            <person name="Goldberg J."/>
            <person name="Griggs A."/>
            <person name="Gujja S."/>
            <person name="Hansen M."/>
            <person name="Howarth C."/>
            <person name="Imamovic A."/>
            <person name="Larimer J."/>
            <person name="Murphy C."/>
            <person name="Naylor J."/>
            <person name="Pearson M."/>
            <person name="Priest M."/>
            <person name="Roberts A."/>
            <person name="Saif S."/>
            <person name="Shea T."/>
            <person name="Sykes S."/>
            <person name="Wortman J."/>
            <person name="Nusbaum C."/>
            <person name="Birren B."/>
        </authorList>
    </citation>
    <scope>NUCLEOTIDE SEQUENCE [LARGE SCALE GENOMIC DNA]</scope>
    <source>
        <strain evidence="9">IND107</strain>
    </source>
</reference>
<proteinExistence type="predicted"/>
<evidence type="ECO:0000256" key="1">
    <source>
        <dbReference type="ARBA" id="ARBA00004141"/>
    </source>
</evidence>
<dbReference type="SUPFAM" id="SSF103473">
    <property type="entry name" value="MFS general substrate transporter"/>
    <property type="match status" value="1"/>
</dbReference>
<gene>
    <name evidence="8" type="ORF">I308_103336</name>
</gene>
<evidence type="ECO:0000313" key="9">
    <source>
        <dbReference type="Proteomes" id="UP000054399"/>
    </source>
</evidence>
<dbReference type="GeneID" id="91990192"/>
<evidence type="ECO:0008006" key="10">
    <source>
        <dbReference type="Google" id="ProtNLM"/>
    </source>
</evidence>
<feature type="transmembrane region" description="Helical" evidence="7">
    <location>
        <begin position="298"/>
        <end position="317"/>
    </location>
</feature>
<evidence type="ECO:0000256" key="4">
    <source>
        <dbReference type="ARBA" id="ARBA00022989"/>
    </source>
</evidence>
<keyword evidence="9" id="KW-1185">Reference proteome</keyword>
<sequence>MRDNNSCIPPCKNARNSTGAVPEPPNGSSDFDKRHKIKLETIFWGKPPADPKERKLLLKLDLVILTYVCLSYFCNYLDRANLANAYTTGMKEDVGFKGNDYTYANSMFTAGYVIGQWPSALILSSGRISPRFWFPFCMLAWGLCTLGLTWVKTPQQVWGIRFVQALFEASTFSGTHYILGSWYKDGELGKRSAVFATAAQCGTLFSGIMQGAIMTNLDGKNGFKGWQWLYIIDFIITIPIAIYGFLMFPGSPQTTKAFWLTEEERALCVHRLPQAEHHKMTFKTLGKSVKRLITTWRWYLFTILFTLSATAFEKVGVYTEFNLWLKAAGYNARQISYYPSIFTATAIVSTYFLTVISDATRNRFIVNPIMYLAVFISSVMLLSWNHLNKGAHWFAYIIGGFGYAGQASNFSWANEMCRDDDVVRSLTLFSMNLFSNIWNLWYQIVAWPVVEAPRFRNGQIATLVTGAASVGVALAIVYCSRRWPPAISKADLDLERESMAEGEKSTSKDEEAGVSVEGVAH</sequence>
<feature type="transmembrane region" description="Helical" evidence="7">
    <location>
        <begin position="460"/>
        <end position="479"/>
    </location>
</feature>
<evidence type="ECO:0000256" key="3">
    <source>
        <dbReference type="ARBA" id="ARBA00022692"/>
    </source>
</evidence>
<feature type="transmembrane region" description="Helical" evidence="7">
    <location>
        <begin position="193"/>
        <end position="213"/>
    </location>
</feature>
<keyword evidence="5 7" id="KW-0472">Membrane</keyword>
<evidence type="ECO:0000313" key="8">
    <source>
        <dbReference type="EMBL" id="KAL0250032.1"/>
    </source>
</evidence>
<feature type="transmembrane region" description="Helical" evidence="7">
    <location>
        <begin position="132"/>
        <end position="151"/>
    </location>
</feature>
<accession>A0ABR3BSW3</accession>
<feature type="compositionally biased region" description="Basic and acidic residues" evidence="6">
    <location>
        <begin position="498"/>
        <end position="511"/>
    </location>
</feature>
<feature type="transmembrane region" description="Helical" evidence="7">
    <location>
        <begin position="393"/>
        <end position="410"/>
    </location>
</feature>
<evidence type="ECO:0000256" key="5">
    <source>
        <dbReference type="ARBA" id="ARBA00023136"/>
    </source>
</evidence>
<feature type="region of interest" description="Disordered" evidence="6">
    <location>
        <begin position="498"/>
        <end position="521"/>
    </location>
</feature>
<evidence type="ECO:0000256" key="7">
    <source>
        <dbReference type="SAM" id="Phobius"/>
    </source>
</evidence>
<dbReference type="EMBL" id="ATAM02000005">
    <property type="protein sequence ID" value="KAL0250032.1"/>
    <property type="molecule type" value="Genomic_DNA"/>
</dbReference>
<keyword evidence="4 7" id="KW-1133">Transmembrane helix</keyword>
<dbReference type="InterPro" id="IPR036259">
    <property type="entry name" value="MFS_trans_sf"/>
</dbReference>
<dbReference type="PANTHER" id="PTHR43791">
    <property type="entry name" value="PERMEASE-RELATED"/>
    <property type="match status" value="1"/>
</dbReference>
<comment type="caution">
    <text evidence="8">The sequence shown here is derived from an EMBL/GenBank/DDBJ whole genome shotgun (WGS) entry which is preliminary data.</text>
</comment>
<comment type="subcellular location">
    <subcellularLocation>
        <location evidence="1">Membrane</location>
        <topology evidence="1">Multi-pass membrane protein</topology>
    </subcellularLocation>
</comment>
<feature type="transmembrane region" description="Helical" evidence="7">
    <location>
        <begin position="369"/>
        <end position="387"/>
    </location>
</feature>